<dbReference type="AlphaFoldDB" id="A0A8J9VGX3"/>
<protein>
    <submittedName>
        <fullName evidence="3">Hypp5736 protein</fullName>
    </submittedName>
</protein>
<dbReference type="GO" id="GO:0003724">
    <property type="term" value="F:RNA helicase activity"/>
    <property type="evidence" value="ECO:0007669"/>
    <property type="project" value="InterPro"/>
</dbReference>
<dbReference type="InterPro" id="IPR027417">
    <property type="entry name" value="P-loop_NTPase"/>
</dbReference>
<organism evidence="3 4">
    <name type="scientific">Branchiostoma lanceolatum</name>
    <name type="common">Common lancelet</name>
    <name type="synonym">Amphioxus lanceolatum</name>
    <dbReference type="NCBI Taxonomy" id="7740"/>
    <lineage>
        <taxon>Eukaryota</taxon>
        <taxon>Metazoa</taxon>
        <taxon>Chordata</taxon>
        <taxon>Cephalochordata</taxon>
        <taxon>Leptocardii</taxon>
        <taxon>Amphioxiformes</taxon>
        <taxon>Branchiostomatidae</taxon>
        <taxon>Branchiostoma</taxon>
    </lineage>
</organism>
<proteinExistence type="predicted"/>
<evidence type="ECO:0000313" key="4">
    <source>
        <dbReference type="Proteomes" id="UP000838412"/>
    </source>
</evidence>
<sequence length="112" mass="13240">MLAAPGVGKSSLVRENTHPDPSRTYYATTGKWFDGYEDQETVVMDDFYGDVPIKMLQNILDRYPCRVETKGVTREFNPRTIRITSNRHVREWYSDELWLRDNLYESYRLPTV</sequence>
<name>A0A8J9VGX3_BRALA</name>
<gene>
    <name evidence="3" type="primary">Hypp5736</name>
    <name evidence="3" type="ORF">BLAG_LOCUS3522</name>
</gene>
<reference evidence="3" key="1">
    <citation type="submission" date="2022-01" db="EMBL/GenBank/DDBJ databases">
        <authorList>
            <person name="Braso-Vives M."/>
        </authorList>
    </citation>
    <scope>NUCLEOTIDE SEQUENCE</scope>
</reference>
<dbReference type="Proteomes" id="UP000838412">
    <property type="component" value="Chromosome 10"/>
</dbReference>
<evidence type="ECO:0000259" key="2">
    <source>
        <dbReference type="Pfam" id="PF00910"/>
    </source>
</evidence>
<dbReference type="EMBL" id="OV696695">
    <property type="protein sequence ID" value="CAH1239158.1"/>
    <property type="molecule type" value="Genomic_DNA"/>
</dbReference>
<dbReference type="OrthoDB" id="5863943at2759"/>
<feature type="domain" description="Helicase superfamily 3 single-stranded DNA/RNA virus" evidence="2">
    <location>
        <begin position="4"/>
        <end position="87"/>
    </location>
</feature>
<dbReference type="InterPro" id="IPR000605">
    <property type="entry name" value="Helicase_SF3_ssDNA/RNA_vir"/>
</dbReference>
<dbReference type="Pfam" id="PF00910">
    <property type="entry name" value="RNA_helicase"/>
    <property type="match status" value="1"/>
</dbReference>
<evidence type="ECO:0000256" key="1">
    <source>
        <dbReference type="SAM" id="MobiDB-lite"/>
    </source>
</evidence>
<dbReference type="SUPFAM" id="SSF52540">
    <property type="entry name" value="P-loop containing nucleoside triphosphate hydrolases"/>
    <property type="match status" value="1"/>
</dbReference>
<keyword evidence="4" id="KW-1185">Reference proteome</keyword>
<evidence type="ECO:0000313" key="3">
    <source>
        <dbReference type="EMBL" id="CAH1239158.1"/>
    </source>
</evidence>
<feature type="region of interest" description="Disordered" evidence="1">
    <location>
        <begin position="1"/>
        <end position="23"/>
    </location>
</feature>
<accession>A0A8J9VGX3</accession>
<dbReference type="GO" id="GO:0003723">
    <property type="term" value="F:RNA binding"/>
    <property type="evidence" value="ECO:0007669"/>
    <property type="project" value="InterPro"/>
</dbReference>